<evidence type="ECO:0000259" key="3">
    <source>
        <dbReference type="PROSITE" id="PS51913"/>
    </source>
</evidence>
<dbReference type="Gene3D" id="1.10.10.1250">
    <property type="entry name" value="RNA polymerase, subunit delta, N-terminal domain"/>
    <property type="match status" value="1"/>
</dbReference>
<protein>
    <recommendedName>
        <fullName evidence="3">HTH HARE-type domain-containing protein</fullName>
    </recommendedName>
</protein>
<accession>A0A1F5BTS3</accession>
<evidence type="ECO:0000313" key="4">
    <source>
        <dbReference type="EMBL" id="OGD33974.1"/>
    </source>
</evidence>
<keyword evidence="2" id="KW-0175">Coiled coil</keyword>
<dbReference type="PROSITE" id="PS51913">
    <property type="entry name" value="HTH_HARE"/>
    <property type="match status" value="1"/>
</dbReference>
<evidence type="ECO:0000313" key="5">
    <source>
        <dbReference type="Proteomes" id="UP000176650"/>
    </source>
</evidence>
<dbReference type="AlphaFoldDB" id="A0A1F5BTS3"/>
<name>A0A1F5BTS3_9BACT</name>
<dbReference type="GO" id="GO:0003700">
    <property type="term" value="F:DNA-binding transcription factor activity"/>
    <property type="evidence" value="ECO:0007669"/>
    <property type="project" value="InterPro"/>
</dbReference>
<dbReference type="GO" id="GO:0006352">
    <property type="term" value="P:DNA-templated transcription initiation"/>
    <property type="evidence" value="ECO:0007669"/>
    <property type="project" value="InterPro"/>
</dbReference>
<dbReference type="InterPro" id="IPR007759">
    <property type="entry name" value="Asxl_HARE-HTH"/>
</dbReference>
<organism evidence="4 5">
    <name type="scientific">Candidatus Azambacteria bacterium RIFCSPLOWO2_01_FULL_46_25</name>
    <dbReference type="NCBI Taxonomy" id="1797298"/>
    <lineage>
        <taxon>Bacteria</taxon>
        <taxon>Candidatus Azamiibacteriota</taxon>
    </lineage>
</organism>
<dbReference type="PROSITE" id="PS00716">
    <property type="entry name" value="SIGMA70_2"/>
    <property type="match status" value="1"/>
</dbReference>
<evidence type="ECO:0000256" key="2">
    <source>
        <dbReference type="SAM" id="Coils"/>
    </source>
</evidence>
<comment type="caution">
    <text evidence="4">The sequence shown here is derived from an EMBL/GenBank/DDBJ whole genome shotgun (WGS) entry which is preliminary data.</text>
</comment>
<proteinExistence type="predicted"/>
<feature type="coiled-coil region" evidence="2">
    <location>
        <begin position="156"/>
        <end position="185"/>
    </location>
</feature>
<dbReference type="Pfam" id="PF04545">
    <property type="entry name" value="Sigma70_r4"/>
    <property type="match status" value="1"/>
</dbReference>
<dbReference type="InterPro" id="IPR000943">
    <property type="entry name" value="RNA_pol_sigma70"/>
</dbReference>
<evidence type="ECO:0000256" key="1">
    <source>
        <dbReference type="ARBA" id="ARBA00023163"/>
    </source>
</evidence>
<keyword evidence="1" id="KW-0804">Transcription</keyword>
<dbReference type="STRING" id="1797298.A2988_00610"/>
<dbReference type="EMBL" id="MEYS01000002">
    <property type="protein sequence ID" value="OGD33974.1"/>
    <property type="molecule type" value="Genomic_DNA"/>
</dbReference>
<dbReference type="InterPro" id="IPR038087">
    <property type="entry name" value="RNAP_delta_N_dom_sf"/>
</dbReference>
<dbReference type="Gene3D" id="1.10.10.10">
    <property type="entry name" value="Winged helix-like DNA-binding domain superfamily/Winged helix DNA-binding domain"/>
    <property type="match status" value="1"/>
</dbReference>
<dbReference type="Pfam" id="PF05066">
    <property type="entry name" value="HARE-HTH"/>
    <property type="match status" value="1"/>
</dbReference>
<dbReference type="PANTHER" id="PTHR30603:SF47">
    <property type="entry name" value="RNA POLYMERASE SIGMA FACTOR SIGD, CHLOROPLASTIC"/>
    <property type="match status" value="1"/>
</dbReference>
<gene>
    <name evidence="4" type="ORF">A2988_00610</name>
</gene>
<dbReference type="InterPro" id="IPR007630">
    <property type="entry name" value="RNA_pol_sigma70_r4"/>
</dbReference>
<dbReference type="PANTHER" id="PTHR30603">
    <property type="entry name" value="RNA POLYMERASE SIGMA FACTOR RPO"/>
    <property type="match status" value="1"/>
</dbReference>
<feature type="domain" description="HTH HARE-type" evidence="3">
    <location>
        <begin position="223"/>
        <end position="287"/>
    </location>
</feature>
<dbReference type="SUPFAM" id="SSF88659">
    <property type="entry name" value="Sigma3 and sigma4 domains of RNA polymerase sigma factors"/>
    <property type="match status" value="1"/>
</dbReference>
<dbReference type="PRINTS" id="PR00046">
    <property type="entry name" value="SIGMA70FCT"/>
</dbReference>
<reference evidence="4 5" key="1">
    <citation type="journal article" date="2016" name="Nat. Commun.">
        <title>Thousands of microbial genomes shed light on interconnected biogeochemical processes in an aquifer system.</title>
        <authorList>
            <person name="Anantharaman K."/>
            <person name="Brown C.T."/>
            <person name="Hug L.A."/>
            <person name="Sharon I."/>
            <person name="Castelle C.J."/>
            <person name="Probst A.J."/>
            <person name="Thomas B.C."/>
            <person name="Singh A."/>
            <person name="Wilkins M.J."/>
            <person name="Karaoz U."/>
            <person name="Brodie E.L."/>
            <person name="Williams K.H."/>
            <person name="Hubbard S.S."/>
            <person name="Banfield J.F."/>
        </authorList>
    </citation>
    <scope>NUCLEOTIDE SEQUENCE [LARGE SCALE GENOMIC DNA]</scope>
</reference>
<dbReference type="InterPro" id="IPR036388">
    <property type="entry name" value="WH-like_DNA-bd_sf"/>
</dbReference>
<dbReference type="CDD" id="cd06171">
    <property type="entry name" value="Sigma70_r4"/>
    <property type="match status" value="1"/>
</dbReference>
<dbReference type="Proteomes" id="UP000176650">
    <property type="component" value="Unassembled WGS sequence"/>
</dbReference>
<dbReference type="InterPro" id="IPR050239">
    <property type="entry name" value="Sigma-70_RNA_pol_init_factors"/>
</dbReference>
<sequence length="351" mass="40628">MAYDPKTTQVPKIIIAMISQLPTRQKDIVTKRFGLKDGRRRTLEEIGDSYDITRERVRQIENDAKSRIRGSDHIGSLDPFFAHAISHFERHGGIRAEHQLLGRDIPVFFGKSTDEKIARAYLHFLFSLHDAFTKHSETDEFHALWALKNADPDGAKEALTKLTANMEEKKELIEKEKLLAQLQELTGNVKRDILESYLAVSKTIDANVYGEYGLKHWAEVHTRGVRDKAYLVLKKNAQPMHFREIVEHINKTFDLKRSAHPQTVHNELIKNSKFVLVGRGTYALSDWGYQPGRVADVLMRVLKEADKPLSREEIIEAVLKERNVKHNTIMLNLQNRQYFEKMEDGRFAYKR</sequence>
<dbReference type="InterPro" id="IPR013324">
    <property type="entry name" value="RNA_pol_sigma_r3/r4-like"/>
</dbReference>